<dbReference type="VEuPathDB" id="TrichDB:TRFO_02607"/>
<name>A0A1J4L2A6_9EUKA</name>
<evidence type="ECO:0000256" key="6">
    <source>
        <dbReference type="SAM" id="Phobius"/>
    </source>
</evidence>
<dbReference type="SMART" id="SM00156">
    <property type="entry name" value="PP2Ac"/>
    <property type="match status" value="1"/>
</dbReference>
<dbReference type="SUPFAM" id="SSF48452">
    <property type="entry name" value="TPR-like"/>
    <property type="match status" value="1"/>
</dbReference>
<dbReference type="GO" id="GO:0046872">
    <property type="term" value="F:metal ion binding"/>
    <property type="evidence" value="ECO:0007669"/>
    <property type="project" value="UniProtKB-KW"/>
</dbReference>
<dbReference type="EMBL" id="MLAK01000002">
    <property type="protein sequence ID" value="OHT17546.1"/>
    <property type="molecule type" value="Genomic_DNA"/>
</dbReference>
<dbReference type="SMART" id="SM00028">
    <property type="entry name" value="TPR"/>
    <property type="match status" value="2"/>
</dbReference>
<dbReference type="PRINTS" id="PR00114">
    <property type="entry name" value="STPHPHTASE"/>
</dbReference>
<dbReference type="AlphaFoldDB" id="A0A1J4L2A6"/>
<evidence type="ECO:0000313" key="9">
    <source>
        <dbReference type="Proteomes" id="UP000179807"/>
    </source>
</evidence>
<keyword evidence="6" id="KW-0812">Transmembrane</keyword>
<organism evidence="8 9">
    <name type="scientific">Tritrichomonas foetus</name>
    <dbReference type="NCBI Taxonomy" id="1144522"/>
    <lineage>
        <taxon>Eukaryota</taxon>
        <taxon>Metamonada</taxon>
        <taxon>Parabasalia</taxon>
        <taxon>Tritrichomonadida</taxon>
        <taxon>Tritrichomonadidae</taxon>
        <taxon>Tritrichomonas</taxon>
    </lineage>
</organism>
<dbReference type="PANTHER" id="PTHR45668">
    <property type="entry name" value="SERINE/THREONINE-PROTEIN PHOSPHATASE 5-RELATED"/>
    <property type="match status" value="1"/>
</dbReference>
<dbReference type="InterPro" id="IPR019734">
    <property type="entry name" value="TPR_rpt"/>
</dbReference>
<dbReference type="SUPFAM" id="SSF56300">
    <property type="entry name" value="Metallo-dependent phosphatases"/>
    <property type="match status" value="1"/>
</dbReference>
<dbReference type="RefSeq" id="XP_068370682.1">
    <property type="nucleotide sequence ID" value="XM_068490791.1"/>
</dbReference>
<evidence type="ECO:0000256" key="3">
    <source>
        <dbReference type="ARBA" id="ARBA00022723"/>
    </source>
</evidence>
<reference evidence="8" key="1">
    <citation type="submission" date="2016-10" db="EMBL/GenBank/DDBJ databases">
        <authorList>
            <person name="Benchimol M."/>
            <person name="Almeida L.G."/>
            <person name="Vasconcelos A.T."/>
            <person name="Perreira-Neves A."/>
            <person name="Rosa I.A."/>
            <person name="Tasca T."/>
            <person name="Bogo M.R."/>
            <person name="de Souza W."/>
        </authorList>
    </citation>
    <scope>NUCLEOTIDE SEQUENCE [LARGE SCALE GENOMIC DNA]</scope>
    <source>
        <strain evidence="8">K</strain>
    </source>
</reference>
<evidence type="ECO:0000256" key="4">
    <source>
        <dbReference type="ARBA" id="ARBA00023211"/>
    </source>
</evidence>
<evidence type="ECO:0000259" key="7">
    <source>
        <dbReference type="SMART" id="SM00156"/>
    </source>
</evidence>
<keyword evidence="3" id="KW-0479">Metal-binding</keyword>
<keyword evidence="5" id="KW-0802">TPR repeat</keyword>
<evidence type="ECO:0000313" key="8">
    <source>
        <dbReference type="EMBL" id="OHT17546.1"/>
    </source>
</evidence>
<keyword evidence="4" id="KW-0464">Manganese</keyword>
<sequence>MTNVKLSKKEIEKNLSRGKKSMNSHRFPKYTRRPKYIPINTEEENAKVILSNLYTNRSITNLYMNNVREAVMDATQALYTSIENKNAFIARGNACVKMENFTSAYDDYIEALKLDPTSRYVFDLSSNTYQRIRQQELLDDIQTKTRSILDYPYFPYQPISPKTFDFQNFTVDDAIEVMNIVERFELLSPEITLEMMATMCEIMAPLPNVVNIPDVNEIFVVGDTHGQLQDVLNIFKKFGNPSAKRPYLFNGDYVDRGSQGLEILLILFAWKIADDKCIYINRGNQYVLLEITQITSSFFPLHLRHLNLFHSFCCMIFHLIGFLMHFIEIKGLKSKHLRNMVNYQQSSQSPNQYFKKYSSF</sequence>
<evidence type="ECO:0000256" key="2">
    <source>
        <dbReference type="ARBA" id="ARBA00008786"/>
    </source>
</evidence>
<dbReference type="Proteomes" id="UP000179807">
    <property type="component" value="Unassembled WGS sequence"/>
</dbReference>
<dbReference type="Pfam" id="PF00149">
    <property type="entry name" value="Metallophos"/>
    <property type="match status" value="1"/>
</dbReference>
<dbReference type="GeneID" id="94825495"/>
<accession>A0A1J4L2A6</accession>
<dbReference type="GO" id="GO:0016787">
    <property type="term" value="F:hydrolase activity"/>
    <property type="evidence" value="ECO:0007669"/>
    <property type="project" value="InterPro"/>
</dbReference>
<dbReference type="InterPro" id="IPR029052">
    <property type="entry name" value="Metallo-depent_PP-like"/>
</dbReference>
<gene>
    <name evidence="8" type="ORF">TRFO_02607</name>
</gene>
<protein>
    <recommendedName>
        <fullName evidence="7">Serine/threonine specific protein phosphatases domain-containing protein</fullName>
    </recommendedName>
</protein>
<dbReference type="OrthoDB" id="445564at2759"/>
<feature type="repeat" description="TPR" evidence="5">
    <location>
        <begin position="85"/>
        <end position="118"/>
    </location>
</feature>
<feature type="transmembrane region" description="Helical" evidence="6">
    <location>
        <begin position="308"/>
        <end position="327"/>
    </location>
</feature>
<keyword evidence="9" id="KW-1185">Reference proteome</keyword>
<dbReference type="InterPro" id="IPR051134">
    <property type="entry name" value="PPP_phosphatase"/>
</dbReference>
<keyword evidence="6" id="KW-0472">Membrane</keyword>
<feature type="domain" description="Serine/threonine specific protein phosphatases" evidence="7">
    <location>
        <begin position="187"/>
        <end position="357"/>
    </location>
</feature>
<dbReference type="Gene3D" id="1.25.40.10">
    <property type="entry name" value="Tetratricopeptide repeat domain"/>
    <property type="match status" value="1"/>
</dbReference>
<dbReference type="Gene3D" id="3.60.21.10">
    <property type="match status" value="1"/>
</dbReference>
<dbReference type="InterPro" id="IPR004843">
    <property type="entry name" value="Calcineurin-like_PHP"/>
</dbReference>
<dbReference type="InterPro" id="IPR006186">
    <property type="entry name" value="Ser/Thr-sp_prot-phosphatase"/>
</dbReference>
<proteinExistence type="inferred from homology"/>
<comment type="similarity">
    <text evidence="2">Belongs to the PPP phosphatase family. PP-5 (PP-T) subfamily.</text>
</comment>
<keyword evidence="6" id="KW-1133">Transmembrane helix</keyword>
<evidence type="ECO:0000256" key="5">
    <source>
        <dbReference type="PROSITE-ProRule" id="PRU00339"/>
    </source>
</evidence>
<dbReference type="PANTHER" id="PTHR45668:SF5">
    <property type="entry name" value="SERINE_THREONINE-PROTEIN PHOSPHATASE 5"/>
    <property type="match status" value="1"/>
</dbReference>
<dbReference type="InterPro" id="IPR011990">
    <property type="entry name" value="TPR-like_helical_dom_sf"/>
</dbReference>
<dbReference type="PROSITE" id="PS50005">
    <property type="entry name" value="TPR"/>
    <property type="match status" value="1"/>
</dbReference>
<comment type="cofactor">
    <cofactor evidence="1">
        <name>Mn(2+)</name>
        <dbReference type="ChEBI" id="CHEBI:29035"/>
    </cofactor>
</comment>
<evidence type="ECO:0000256" key="1">
    <source>
        <dbReference type="ARBA" id="ARBA00001936"/>
    </source>
</evidence>
<comment type="caution">
    <text evidence="8">The sequence shown here is derived from an EMBL/GenBank/DDBJ whole genome shotgun (WGS) entry which is preliminary data.</text>
</comment>